<sequence length="164" mass="19331">MREKYSIKESMILPFDPVPIIYVEPYENLPAPTVYEKFNIQSQYDYEKLARAKDEILLTGKYQQQKVADVKKFIRDDLITSKQVCIYYELENKVISRSGDQGVVALCDHSFINYGNESWKEEARHVLQQLNVFTDKTRHNFEATFDWLYEHTCSRSYGLGTRLP</sequence>
<name>A0A814DZ72_9BILA</name>
<dbReference type="EMBL" id="CAJNOL010000406">
    <property type="protein sequence ID" value="CAF1050082.1"/>
    <property type="molecule type" value="Genomic_DNA"/>
</dbReference>
<organism evidence="2 4">
    <name type="scientific">Rotaria sordida</name>
    <dbReference type="NCBI Taxonomy" id="392033"/>
    <lineage>
        <taxon>Eukaryota</taxon>
        <taxon>Metazoa</taxon>
        <taxon>Spiralia</taxon>
        <taxon>Gnathifera</taxon>
        <taxon>Rotifera</taxon>
        <taxon>Eurotatoria</taxon>
        <taxon>Bdelloidea</taxon>
        <taxon>Philodinida</taxon>
        <taxon>Philodinidae</taxon>
        <taxon>Rotaria</taxon>
    </lineage>
</organism>
<accession>A0A814DZ72</accession>
<proteinExistence type="inferred from homology"/>
<dbReference type="PANTHER" id="PTHR45794:SF1">
    <property type="entry name" value="LEUCINE--TRNA LIGASE, CYTOPLASMIC"/>
    <property type="match status" value="1"/>
</dbReference>
<comment type="similarity">
    <text evidence="1">Belongs to the class-I aminoacyl-tRNA synthetase family.</text>
</comment>
<dbReference type="InterPro" id="IPR014729">
    <property type="entry name" value="Rossmann-like_a/b/a_fold"/>
</dbReference>
<dbReference type="SUPFAM" id="SSF52374">
    <property type="entry name" value="Nucleotidylyl transferase"/>
    <property type="match status" value="1"/>
</dbReference>
<evidence type="ECO:0000313" key="5">
    <source>
        <dbReference type="Proteomes" id="UP000663870"/>
    </source>
</evidence>
<evidence type="ECO:0000256" key="1">
    <source>
        <dbReference type="ARBA" id="ARBA00005594"/>
    </source>
</evidence>
<reference evidence="2" key="1">
    <citation type="submission" date="2021-02" db="EMBL/GenBank/DDBJ databases">
        <authorList>
            <person name="Nowell W R."/>
        </authorList>
    </citation>
    <scope>NUCLEOTIDE SEQUENCE</scope>
</reference>
<dbReference type="Proteomes" id="UP000663870">
    <property type="component" value="Unassembled WGS sequence"/>
</dbReference>
<dbReference type="GO" id="GO:0006429">
    <property type="term" value="P:leucyl-tRNA aminoacylation"/>
    <property type="evidence" value="ECO:0007669"/>
    <property type="project" value="InterPro"/>
</dbReference>
<dbReference type="Proteomes" id="UP000663854">
    <property type="component" value="Unassembled WGS sequence"/>
</dbReference>
<dbReference type="GO" id="GO:0005524">
    <property type="term" value="F:ATP binding"/>
    <property type="evidence" value="ECO:0007669"/>
    <property type="project" value="InterPro"/>
</dbReference>
<dbReference type="GO" id="GO:0004823">
    <property type="term" value="F:leucine-tRNA ligase activity"/>
    <property type="evidence" value="ECO:0007669"/>
    <property type="project" value="InterPro"/>
</dbReference>
<comment type="caution">
    <text evidence="2">The sequence shown here is derived from an EMBL/GenBank/DDBJ whole genome shotgun (WGS) entry which is preliminary data.</text>
</comment>
<evidence type="ECO:0000313" key="4">
    <source>
        <dbReference type="Proteomes" id="UP000663854"/>
    </source>
</evidence>
<dbReference type="InterPro" id="IPR004493">
    <property type="entry name" value="Leu-tRNA-synth_Ia_arc/euk"/>
</dbReference>
<gene>
    <name evidence="3" type="ORF">JXQ802_LOCUS16610</name>
    <name evidence="2" type="ORF">PYM288_LOCUS12626</name>
</gene>
<dbReference type="PANTHER" id="PTHR45794">
    <property type="entry name" value="LEUCYL-TRNA SYNTHETASE"/>
    <property type="match status" value="1"/>
</dbReference>
<dbReference type="EMBL" id="CAJNOH010000237">
    <property type="protein sequence ID" value="CAF0961012.1"/>
    <property type="molecule type" value="Genomic_DNA"/>
</dbReference>
<evidence type="ECO:0000313" key="2">
    <source>
        <dbReference type="EMBL" id="CAF0961012.1"/>
    </source>
</evidence>
<evidence type="ECO:0000313" key="3">
    <source>
        <dbReference type="EMBL" id="CAF1050082.1"/>
    </source>
</evidence>
<keyword evidence="5" id="KW-1185">Reference proteome</keyword>
<dbReference type="Gene3D" id="3.40.50.620">
    <property type="entry name" value="HUPs"/>
    <property type="match status" value="1"/>
</dbReference>
<dbReference type="AlphaFoldDB" id="A0A814DZ72"/>
<protein>
    <submittedName>
        <fullName evidence="2">Uncharacterized protein</fullName>
    </submittedName>
</protein>